<evidence type="ECO:0000313" key="11">
    <source>
        <dbReference type="EMBL" id="CAB4133677.1"/>
    </source>
</evidence>
<evidence type="ECO:0000256" key="6">
    <source>
        <dbReference type="ARBA" id="ARBA00022603"/>
    </source>
</evidence>
<dbReference type="SUPFAM" id="SSF55831">
    <property type="entry name" value="Thymidylate synthase/dCMP hydroxymethylase"/>
    <property type="match status" value="1"/>
</dbReference>
<protein>
    <recommendedName>
        <fullName evidence="5">Thymidylate synthase</fullName>
        <ecNumber evidence="4">2.1.1.45</ecNumber>
    </recommendedName>
</protein>
<evidence type="ECO:0000256" key="5">
    <source>
        <dbReference type="ARBA" id="ARBA00015931"/>
    </source>
</evidence>
<dbReference type="PROSITE" id="PS00091">
    <property type="entry name" value="THYMIDYLATE_SYNTHASE"/>
    <property type="match status" value="1"/>
</dbReference>
<dbReference type="PANTHER" id="PTHR11548">
    <property type="entry name" value="THYMIDYLATE SYNTHASE 1"/>
    <property type="match status" value="1"/>
</dbReference>
<dbReference type="GO" id="GO:0006231">
    <property type="term" value="P:dTMP biosynthetic process"/>
    <property type="evidence" value="ECO:0007669"/>
    <property type="project" value="InterPro"/>
</dbReference>
<dbReference type="Gene3D" id="3.30.572.10">
    <property type="entry name" value="Thymidylate synthase/dCMP hydroxymethylase domain"/>
    <property type="match status" value="1"/>
</dbReference>
<evidence type="ECO:0000256" key="4">
    <source>
        <dbReference type="ARBA" id="ARBA00011947"/>
    </source>
</evidence>
<dbReference type="Pfam" id="PF00303">
    <property type="entry name" value="Thymidylat_synt"/>
    <property type="match status" value="1"/>
</dbReference>
<dbReference type="NCBIfam" id="TIGR03284">
    <property type="entry name" value="thym_sym"/>
    <property type="match status" value="1"/>
</dbReference>
<dbReference type="InterPro" id="IPR020940">
    <property type="entry name" value="Thymidylate_synthase_AS"/>
</dbReference>
<evidence type="ECO:0000256" key="8">
    <source>
        <dbReference type="ARBA" id="ARBA00022727"/>
    </source>
</evidence>
<sequence length="304" mass="34433">MKTYLKALHEVLETGITRDDRTGVGTIGVFGMQQRYNLSKGFPAITTKKLAWKSVVGELLWMTEGSGDERRLAEITHGTSEGTVTIWTPNALAPYWKPKAKFEGDLGRVYGVQWRHWRSIKPREPNATFKDSFGSTYRRVGSEVEVKEVDQLQKLIEGIKADPYGRRHILTAWNPGELDAMALPPCHCFAQFYVADGKLSCQMYQRSCDMFLGVPFNIASYSLLTHMVAQVCDLDVGEFVHVLGDAHIYLDHIDQVNEQLKREPLPAPRLWLNPDIKDITKFTMADIRLEGYTSHEAIKAKMAV</sequence>
<evidence type="ECO:0000256" key="1">
    <source>
        <dbReference type="ARBA" id="ARBA00004992"/>
    </source>
</evidence>
<comment type="subunit">
    <text evidence="3">Homodimer.</text>
</comment>
<proteinExistence type="inferred from homology"/>
<accession>A0A6J5LKS6</accession>
<evidence type="ECO:0000259" key="10">
    <source>
        <dbReference type="Pfam" id="PF00303"/>
    </source>
</evidence>
<evidence type="ECO:0000256" key="9">
    <source>
        <dbReference type="PROSITE-ProRule" id="PRU10016"/>
    </source>
</evidence>
<dbReference type="InterPro" id="IPR036926">
    <property type="entry name" value="Thymidate_synth/dCMP_Mease_sf"/>
</dbReference>
<dbReference type="InterPro" id="IPR000398">
    <property type="entry name" value="Thymidylate_synthase"/>
</dbReference>
<keyword evidence="7" id="KW-0808">Transferase</keyword>
<gene>
    <name evidence="11" type="ORF">UFOVP257_399</name>
</gene>
<evidence type="ECO:0000256" key="7">
    <source>
        <dbReference type="ARBA" id="ARBA00022679"/>
    </source>
</evidence>
<dbReference type="PANTHER" id="PTHR11548:SF1">
    <property type="entry name" value="THYMIDYLATE SYNTHASE 1"/>
    <property type="match status" value="1"/>
</dbReference>
<evidence type="ECO:0000256" key="2">
    <source>
        <dbReference type="ARBA" id="ARBA00009972"/>
    </source>
</evidence>
<dbReference type="HAMAP" id="MF_00008">
    <property type="entry name" value="Thymidy_synth_bact"/>
    <property type="match status" value="1"/>
</dbReference>
<comment type="similarity">
    <text evidence="2">Belongs to the thymidylate synthase family.</text>
</comment>
<feature type="domain" description="Thymidylate synthase/dCMP hydroxymethylase" evidence="10">
    <location>
        <begin position="2"/>
        <end position="304"/>
    </location>
</feature>
<keyword evidence="8" id="KW-0545">Nucleotide biosynthesis</keyword>
<dbReference type="PRINTS" id="PR00108">
    <property type="entry name" value="THYMDSNTHASE"/>
</dbReference>
<dbReference type="EMBL" id="LR796274">
    <property type="protein sequence ID" value="CAB4133677.1"/>
    <property type="molecule type" value="Genomic_DNA"/>
</dbReference>
<dbReference type="NCBIfam" id="NF002497">
    <property type="entry name" value="PRK01827.1-3"/>
    <property type="match status" value="1"/>
</dbReference>
<organism evidence="11">
    <name type="scientific">uncultured Caudovirales phage</name>
    <dbReference type="NCBI Taxonomy" id="2100421"/>
    <lineage>
        <taxon>Viruses</taxon>
        <taxon>Duplodnaviria</taxon>
        <taxon>Heunggongvirae</taxon>
        <taxon>Uroviricota</taxon>
        <taxon>Caudoviricetes</taxon>
        <taxon>Peduoviridae</taxon>
        <taxon>Maltschvirus</taxon>
        <taxon>Maltschvirus maltsch</taxon>
    </lineage>
</organism>
<feature type="active site" evidence="9">
    <location>
        <position position="186"/>
    </location>
</feature>
<dbReference type="EC" id="2.1.1.45" evidence="4"/>
<dbReference type="GO" id="GO:0006575">
    <property type="term" value="P:modified amino acid metabolic process"/>
    <property type="evidence" value="ECO:0007669"/>
    <property type="project" value="UniProtKB-ARBA"/>
</dbReference>
<evidence type="ECO:0000256" key="3">
    <source>
        <dbReference type="ARBA" id="ARBA00011738"/>
    </source>
</evidence>
<dbReference type="CDD" id="cd00351">
    <property type="entry name" value="TS_Pyrimidine_HMase"/>
    <property type="match status" value="1"/>
</dbReference>
<keyword evidence="6" id="KW-0489">Methyltransferase</keyword>
<dbReference type="GO" id="GO:0004799">
    <property type="term" value="F:thymidylate synthase activity"/>
    <property type="evidence" value="ECO:0007669"/>
    <property type="project" value="UniProtKB-EC"/>
</dbReference>
<dbReference type="GO" id="GO:0032259">
    <property type="term" value="P:methylation"/>
    <property type="evidence" value="ECO:0007669"/>
    <property type="project" value="UniProtKB-KW"/>
</dbReference>
<dbReference type="InterPro" id="IPR023451">
    <property type="entry name" value="Thymidate_synth/dCMP_Mease_dom"/>
</dbReference>
<reference evidence="11" key="1">
    <citation type="submission" date="2020-04" db="EMBL/GenBank/DDBJ databases">
        <authorList>
            <person name="Chiriac C."/>
            <person name="Salcher M."/>
            <person name="Ghai R."/>
            <person name="Kavagutti S V."/>
        </authorList>
    </citation>
    <scope>NUCLEOTIDE SEQUENCE</scope>
</reference>
<dbReference type="FunFam" id="3.30.572.10:FF:000007">
    <property type="entry name" value="thymidylate synthase isoform X2"/>
    <property type="match status" value="1"/>
</dbReference>
<name>A0A6J5LKS6_9CAUD</name>
<comment type="pathway">
    <text evidence="1">Pyrimidine metabolism; dTTP biosynthesis.</text>
</comment>
<dbReference type="InterPro" id="IPR045097">
    <property type="entry name" value="Thymidate_synth/dCMP_Mease"/>
</dbReference>